<keyword evidence="3" id="KW-0804">Transcription</keyword>
<dbReference type="GO" id="GO:0003677">
    <property type="term" value="F:DNA binding"/>
    <property type="evidence" value="ECO:0007669"/>
    <property type="project" value="UniProtKB-KW"/>
</dbReference>
<dbReference type="PROSITE" id="PS51464">
    <property type="entry name" value="SIS"/>
    <property type="match status" value="1"/>
</dbReference>
<evidence type="ECO:0000259" key="4">
    <source>
        <dbReference type="PROSITE" id="PS51071"/>
    </source>
</evidence>
<proteinExistence type="predicted"/>
<evidence type="ECO:0000256" key="1">
    <source>
        <dbReference type="ARBA" id="ARBA00023015"/>
    </source>
</evidence>
<dbReference type="Pfam" id="PF01380">
    <property type="entry name" value="SIS"/>
    <property type="match status" value="1"/>
</dbReference>
<dbReference type="InterPro" id="IPR009057">
    <property type="entry name" value="Homeodomain-like_sf"/>
</dbReference>
<keyword evidence="2" id="KW-0238">DNA-binding</keyword>
<name>A0A8J3KX12_9ACTN</name>
<evidence type="ECO:0000256" key="2">
    <source>
        <dbReference type="ARBA" id="ARBA00023125"/>
    </source>
</evidence>
<organism evidence="6 7">
    <name type="scientific">Catellatospora coxensis</name>
    <dbReference type="NCBI Taxonomy" id="310354"/>
    <lineage>
        <taxon>Bacteria</taxon>
        <taxon>Bacillati</taxon>
        <taxon>Actinomycetota</taxon>
        <taxon>Actinomycetes</taxon>
        <taxon>Micromonosporales</taxon>
        <taxon>Micromonosporaceae</taxon>
        <taxon>Catellatospora</taxon>
    </lineage>
</organism>
<dbReference type="PANTHER" id="PTHR30514">
    <property type="entry name" value="GLUCOKINASE"/>
    <property type="match status" value="1"/>
</dbReference>
<dbReference type="EMBL" id="BONI01000092">
    <property type="protein sequence ID" value="GIG10557.1"/>
    <property type="molecule type" value="Genomic_DNA"/>
</dbReference>
<dbReference type="SUPFAM" id="SSF46689">
    <property type="entry name" value="Homeodomain-like"/>
    <property type="match status" value="1"/>
</dbReference>
<dbReference type="RefSeq" id="WP_373314411.1">
    <property type="nucleotide sequence ID" value="NZ_BAAALC010000045.1"/>
</dbReference>
<dbReference type="InterPro" id="IPR046348">
    <property type="entry name" value="SIS_dom_sf"/>
</dbReference>
<accession>A0A8J3KX12</accession>
<dbReference type="GO" id="GO:1901135">
    <property type="term" value="P:carbohydrate derivative metabolic process"/>
    <property type="evidence" value="ECO:0007669"/>
    <property type="project" value="InterPro"/>
</dbReference>
<dbReference type="SUPFAM" id="SSF53697">
    <property type="entry name" value="SIS domain"/>
    <property type="match status" value="1"/>
</dbReference>
<dbReference type="Pfam" id="PF01418">
    <property type="entry name" value="HTH_6"/>
    <property type="match status" value="1"/>
</dbReference>
<comment type="caution">
    <text evidence="6">The sequence shown here is derived from an EMBL/GenBank/DDBJ whole genome shotgun (WGS) entry which is preliminary data.</text>
</comment>
<protein>
    <submittedName>
        <fullName evidence="6">RpiR family transcriptional regulator</fullName>
    </submittedName>
</protein>
<dbReference type="PROSITE" id="PS51071">
    <property type="entry name" value="HTH_RPIR"/>
    <property type="match status" value="1"/>
</dbReference>
<evidence type="ECO:0000313" key="7">
    <source>
        <dbReference type="Proteomes" id="UP000630887"/>
    </source>
</evidence>
<evidence type="ECO:0000259" key="5">
    <source>
        <dbReference type="PROSITE" id="PS51464"/>
    </source>
</evidence>
<dbReference type="AlphaFoldDB" id="A0A8J3KX12"/>
<dbReference type="CDD" id="cd05013">
    <property type="entry name" value="SIS_RpiR"/>
    <property type="match status" value="1"/>
</dbReference>
<dbReference type="InterPro" id="IPR001347">
    <property type="entry name" value="SIS_dom"/>
</dbReference>
<sequence>MAKKSKVSEENDSVSRAGQEPVGLIVQINGLLPALSPAEQRVARLVLADPAASARRTITDLSAAAETSEATVIRFCRSIGMSGYPQLRIRLAAEAARRVEPADSRVVGGDIPPGADMAQIIATIAFNDARAVEETAEQLDPEVCDKIVDLLVKASRVEVFGAGASGFVAADFQAKLHRIGRVAYYWPDLHTSLTSAALLGPGDVALGISHTGTTADTIDVLERAKAAGAVTVALTNFPRSPICEVADFVLTTAARETTYRSGAMASRLAQLTVVDCLFVGVAARTRTKARKALEVTAEAVRGRRIGTARRRSGDA</sequence>
<dbReference type="InterPro" id="IPR036388">
    <property type="entry name" value="WH-like_DNA-bd_sf"/>
</dbReference>
<dbReference type="GO" id="GO:0097367">
    <property type="term" value="F:carbohydrate derivative binding"/>
    <property type="evidence" value="ECO:0007669"/>
    <property type="project" value="InterPro"/>
</dbReference>
<reference evidence="6 7" key="1">
    <citation type="submission" date="2021-01" db="EMBL/GenBank/DDBJ databases">
        <title>Whole genome shotgun sequence of Catellatospora coxensis NBRC 107359.</title>
        <authorList>
            <person name="Komaki H."/>
            <person name="Tamura T."/>
        </authorList>
    </citation>
    <scope>NUCLEOTIDE SEQUENCE [LARGE SCALE GENOMIC DNA]</scope>
    <source>
        <strain evidence="6 7">NBRC 107359</strain>
    </source>
</reference>
<dbReference type="InterPro" id="IPR000281">
    <property type="entry name" value="HTH_RpiR"/>
</dbReference>
<keyword evidence="1" id="KW-0805">Transcription regulation</keyword>
<dbReference type="Gene3D" id="1.10.10.10">
    <property type="entry name" value="Winged helix-like DNA-binding domain superfamily/Winged helix DNA-binding domain"/>
    <property type="match status" value="1"/>
</dbReference>
<feature type="domain" description="HTH rpiR-type" evidence="4">
    <location>
        <begin position="22"/>
        <end position="98"/>
    </location>
</feature>
<evidence type="ECO:0000313" key="6">
    <source>
        <dbReference type="EMBL" id="GIG10557.1"/>
    </source>
</evidence>
<gene>
    <name evidence="6" type="ORF">Cco03nite_72570</name>
</gene>
<dbReference type="InterPro" id="IPR047640">
    <property type="entry name" value="RpiR-like"/>
</dbReference>
<feature type="domain" description="SIS" evidence="5">
    <location>
        <begin position="147"/>
        <end position="287"/>
    </location>
</feature>
<keyword evidence="7" id="KW-1185">Reference proteome</keyword>
<dbReference type="Gene3D" id="3.40.50.10490">
    <property type="entry name" value="Glucose-6-phosphate isomerase like protein, domain 1"/>
    <property type="match status" value="1"/>
</dbReference>
<evidence type="ECO:0000256" key="3">
    <source>
        <dbReference type="ARBA" id="ARBA00023163"/>
    </source>
</evidence>
<dbReference type="GO" id="GO:0003700">
    <property type="term" value="F:DNA-binding transcription factor activity"/>
    <property type="evidence" value="ECO:0007669"/>
    <property type="project" value="InterPro"/>
</dbReference>
<dbReference type="Proteomes" id="UP000630887">
    <property type="component" value="Unassembled WGS sequence"/>
</dbReference>
<dbReference type="InterPro" id="IPR035472">
    <property type="entry name" value="RpiR-like_SIS"/>
</dbReference>
<dbReference type="PANTHER" id="PTHR30514:SF1">
    <property type="entry name" value="HTH-TYPE TRANSCRIPTIONAL REGULATOR HEXR-RELATED"/>
    <property type="match status" value="1"/>
</dbReference>